<dbReference type="EMBL" id="CMVM020000248">
    <property type="status" value="NOT_ANNOTATED_CDS"/>
    <property type="molecule type" value="Genomic_DNA"/>
</dbReference>
<feature type="compositionally biased region" description="Basic and acidic residues" evidence="1">
    <location>
        <begin position="17"/>
        <end position="27"/>
    </location>
</feature>
<proteinExistence type="predicted"/>
<feature type="compositionally biased region" description="Basic and acidic residues" evidence="1">
    <location>
        <begin position="45"/>
        <end position="56"/>
    </location>
</feature>
<accession>A0A8R1U0B0</accession>
<dbReference type="Proteomes" id="UP000024404">
    <property type="component" value="Unassembled WGS sequence"/>
</dbReference>
<evidence type="ECO:0000313" key="2">
    <source>
        <dbReference type="EnsemblMetazoa" id="OVOC8447.1"/>
    </source>
</evidence>
<reference evidence="3" key="1">
    <citation type="submission" date="2013-10" db="EMBL/GenBank/DDBJ databases">
        <title>Genome sequencing of Onchocerca volvulus.</title>
        <authorList>
            <person name="Cotton J."/>
            <person name="Tsai J."/>
            <person name="Stanley E."/>
            <person name="Tracey A."/>
            <person name="Holroyd N."/>
            <person name="Lustigman S."/>
            <person name="Berriman M."/>
        </authorList>
    </citation>
    <scope>NUCLEOTIDE SEQUENCE</scope>
</reference>
<feature type="region of interest" description="Disordered" evidence="1">
    <location>
        <begin position="1"/>
        <end position="64"/>
    </location>
</feature>
<protein>
    <submittedName>
        <fullName evidence="2">Uncharacterized protein</fullName>
    </submittedName>
</protein>
<keyword evidence="3" id="KW-1185">Reference proteome</keyword>
<dbReference type="AlphaFoldDB" id="A0A8R1U0B0"/>
<dbReference type="EnsemblMetazoa" id="OVOC8447.1">
    <property type="protein sequence ID" value="OVOC8447.1"/>
    <property type="gene ID" value="WBGene00245256"/>
</dbReference>
<evidence type="ECO:0000313" key="3">
    <source>
        <dbReference type="Proteomes" id="UP000024404"/>
    </source>
</evidence>
<sequence length="105" mass="11922">MNRRQDSTSSSLHSVKIRRDSNDESQKNHSSIYLRTDAKLRKHLKAESPRKLDAKRASPGTERTVQLDGRGMHLFKCATDRYEINVNSVIEDKLNNKNEGKGGAQ</sequence>
<reference evidence="2" key="2">
    <citation type="submission" date="2022-06" db="UniProtKB">
        <authorList>
            <consortium name="EnsemblMetazoa"/>
        </authorList>
    </citation>
    <scope>IDENTIFICATION</scope>
</reference>
<name>A0A8R1U0B0_ONCVO</name>
<evidence type="ECO:0000256" key="1">
    <source>
        <dbReference type="SAM" id="MobiDB-lite"/>
    </source>
</evidence>
<organism evidence="2 3">
    <name type="scientific">Onchocerca volvulus</name>
    <dbReference type="NCBI Taxonomy" id="6282"/>
    <lineage>
        <taxon>Eukaryota</taxon>
        <taxon>Metazoa</taxon>
        <taxon>Ecdysozoa</taxon>
        <taxon>Nematoda</taxon>
        <taxon>Chromadorea</taxon>
        <taxon>Rhabditida</taxon>
        <taxon>Spirurina</taxon>
        <taxon>Spiruromorpha</taxon>
        <taxon>Filarioidea</taxon>
        <taxon>Onchocercidae</taxon>
        <taxon>Onchocerca</taxon>
    </lineage>
</organism>